<dbReference type="SUPFAM" id="SSF55729">
    <property type="entry name" value="Acyl-CoA N-acyltransferases (Nat)"/>
    <property type="match status" value="1"/>
</dbReference>
<dbReference type="Gene3D" id="3.40.630.30">
    <property type="match status" value="1"/>
</dbReference>
<reference evidence="2 3" key="1">
    <citation type="submission" date="2017-10" db="EMBL/GenBank/DDBJ databases">
        <title>Sedimentibacterium mangrovi gen. nov., sp. nov., a novel member of family Phyllobacteriacea isolated from mangrove sediment.</title>
        <authorList>
            <person name="Liao H."/>
            <person name="Tian Y."/>
        </authorList>
    </citation>
    <scope>NUCLEOTIDE SEQUENCE [LARGE SCALE GENOMIC DNA]</scope>
    <source>
        <strain evidence="2 3">X9-2-2</strain>
    </source>
</reference>
<evidence type="ECO:0000313" key="2">
    <source>
        <dbReference type="EMBL" id="PHP66429.1"/>
    </source>
</evidence>
<feature type="domain" description="N-acyl amino acid synthase FeeM catalytic core" evidence="1">
    <location>
        <begin position="25"/>
        <end position="184"/>
    </location>
</feature>
<dbReference type="InterPro" id="IPR054597">
    <property type="entry name" value="FeeM_cat"/>
</dbReference>
<accession>A0A2G1QLT0</accession>
<dbReference type="InterPro" id="IPR016181">
    <property type="entry name" value="Acyl_CoA_acyltransferase"/>
</dbReference>
<protein>
    <recommendedName>
        <fullName evidence="1">N-acyl amino acid synthase FeeM catalytic core domain-containing protein</fullName>
    </recommendedName>
</protein>
<name>A0A2G1QLT0_9HYPH</name>
<sequence>MLKRFLSFLDRVEYRRIECGDDLEDIYRLRYKSYLRNGLTTEKASGMLYDDLDEAPNCFKFGVYLDGDLVSTLRVHHVTKEHPYSPAMDVYSDLLLPRLERGERFIDPSRLAVDTEIATGSMILPTITMRIGYIGCTYLKAPYYMTMVRADHEVFYNRIFSFKRIAEARDYKGAVNCEVPLYECDNAIAGPKTVARLPFFRFTEAEGRMLFERPGIGENAPISILPSAKYLVGEAA</sequence>
<dbReference type="AlphaFoldDB" id="A0A2G1QLT0"/>
<proteinExistence type="predicted"/>
<keyword evidence="3" id="KW-1185">Reference proteome</keyword>
<dbReference type="EMBL" id="PDVP01000008">
    <property type="protein sequence ID" value="PHP66429.1"/>
    <property type="molecule type" value="Genomic_DNA"/>
</dbReference>
<organism evidence="2 3">
    <name type="scientific">Zhengella mangrovi</name>
    <dbReference type="NCBI Taxonomy" id="1982044"/>
    <lineage>
        <taxon>Bacteria</taxon>
        <taxon>Pseudomonadati</taxon>
        <taxon>Pseudomonadota</taxon>
        <taxon>Alphaproteobacteria</taxon>
        <taxon>Hyphomicrobiales</taxon>
        <taxon>Notoacmeibacteraceae</taxon>
        <taxon>Zhengella</taxon>
    </lineage>
</organism>
<evidence type="ECO:0000313" key="3">
    <source>
        <dbReference type="Proteomes" id="UP000221168"/>
    </source>
</evidence>
<dbReference type="Proteomes" id="UP000221168">
    <property type="component" value="Unassembled WGS sequence"/>
</dbReference>
<gene>
    <name evidence="2" type="ORF">CSC94_14165</name>
</gene>
<evidence type="ECO:0000259" key="1">
    <source>
        <dbReference type="Pfam" id="PF21926"/>
    </source>
</evidence>
<dbReference type="Pfam" id="PF21926">
    <property type="entry name" value="FeeM"/>
    <property type="match status" value="1"/>
</dbReference>
<comment type="caution">
    <text evidence="2">The sequence shown here is derived from an EMBL/GenBank/DDBJ whole genome shotgun (WGS) entry which is preliminary data.</text>
</comment>